<proteinExistence type="predicted"/>
<feature type="transmembrane region" description="Helical" evidence="2">
    <location>
        <begin position="584"/>
        <end position="603"/>
    </location>
</feature>
<keyword evidence="2" id="KW-0472">Membrane</keyword>
<accession>A0A8J3P7Y7</accession>
<organism evidence="3 4">
    <name type="scientific">Catellatospora coxensis</name>
    <dbReference type="NCBI Taxonomy" id="310354"/>
    <lineage>
        <taxon>Bacteria</taxon>
        <taxon>Bacillati</taxon>
        <taxon>Actinomycetota</taxon>
        <taxon>Actinomycetes</taxon>
        <taxon>Micromonosporales</taxon>
        <taxon>Micromonosporaceae</taxon>
        <taxon>Catellatospora</taxon>
    </lineage>
</organism>
<keyword evidence="2" id="KW-1133">Transmembrane helix</keyword>
<gene>
    <name evidence="3" type="ORF">Cco03nite_17810</name>
</gene>
<feature type="region of interest" description="Disordered" evidence="1">
    <location>
        <begin position="91"/>
        <end position="114"/>
    </location>
</feature>
<reference evidence="3 4" key="1">
    <citation type="submission" date="2021-01" db="EMBL/GenBank/DDBJ databases">
        <title>Whole genome shotgun sequence of Catellatospora coxensis NBRC 107359.</title>
        <authorList>
            <person name="Komaki H."/>
            <person name="Tamura T."/>
        </authorList>
    </citation>
    <scope>NUCLEOTIDE SEQUENCE [LARGE SCALE GENOMIC DNA]</scope>
    <source>
        <strain evidence="3 4">NBRC 107359</strain>
    </source>
</reference>
<comment type="caution">
    <text evidence="3">The sequence shown here is derived from an EMBL/GenBank/DDBJ whole genome shotgun (WGS) entry which is preliminary data.</text>
</comment>
<evidence type="ECO:0000256" key="1">
    <source>
        <dbReference type="SAM" id="MobiDB-lite"/>
    </source>
</evidence>
<evidence type="ECO:0000313" key="4">
    <source>
        <dbReference type="Proteomes" id="UP000630887"/>
    </source>
</evidence>
<keyword evidence="4" id="KW-1185">Reference proteome</keyword>
<evidence type="ECO:0000313" key="3">
    <source>
        <dbReference type="EMBL" id="GIG05081.1"/>
    </source>
</evidence>
<dbReference type="AlphaFoldDB" id="A0A8J3P7Y7"/>
<keyword evidence="2" id="KW-0812">Transmembrane</keyword>
<evidence type="ECO:0000256" key="2">
    <source>
        <dbReference type="SAM" id="Phobius"/>
    </source>
</evidence>
<dbReference type="EMBL" id="BONI01000011">
    <property type="protein sequence ID" value="GIG05081.1"/>
    <property type="molecule type" value="Genomic_DNA"/>
</dbReference>
<feature type="transmembrane region" description="Helical" evidence="2">
    <location>
        <begin position="615"/>
        <end position="638"/>
    </location>
</feature>
<sequence>MGEPDWDRLVLIATSAWVLPYAPPRPADDPRPQASAHRCVACVHPGEETGAATPAGSRPARDGREPHQVAVAVDRHGALLRELLRPDRPGLAFASRASDPRPRHAMQARTDPPPWREFAADADAILDSVLGRLERHLRVPAGGWVHEEPFVLRHRIIMDRLRFESVTSFVAPEPTDLDYFVTLDFRFVRGAEHYQRWHLSIAVWSELPFGVEHRPPLDDRYPWRIREADEAVLRRRPRHYRDLFEAAARHAENWLEGRGYEHSRLTISGRRYMQPDFWIAVPGERTAPDRYFTAADTPAAEIIRTMLRVDSVFDDTLSASVLNGDYLVLRQMAAGIDAERRLDRRFHFTRHPLYLIIVGEAPWFSPTRGFHVDDRYVPVEGPADGQCAHHHRCHRYEYVARQEFCVRDLVDALTDMETYAAFTLYDVHNDMQVWENHLKVYETTAAAGGRLWDALATHLPIRRMRQLAKVHHAVELLHQTLLQGIADLNDLDTLARECRARVNRARDALSDRFDDLVLQRHLDGNPGLRAALSQTGVFAQLAGAAASLVDHAGRVAERYQDVIDAVKDAFDERRVREGDAIQKAGVILALSLAFDSIVGIVAATQPERSGEQGAWLSVLAWTSGSVVLLTALVFGVWITRLGRLGDRAFRTRYDGTRRRGVRWFRRDARSDGLWRFMKNSCTDALEGHSRDAQPLAFWRSLDQRLVKDLSVLWDGPRVSHYPAVERASADVYTPARRPDLVGADIAELYAQVGSWSIDALLFTERARRLYRYRLPKLALLYRCIGRMPASFLRLEYLAPTTNIVSESELDIAIRRYARAVGAAPHRPDGTELGQFIDHLLQARQPRTAAEAMEAIDALLAEHVAAAHDPVQPVVQPARAAAAVSVAGVDHDISAATGDPAAP</sequence>
<dbReference type="Proteomes" id="UP000630887">
    <property type="component" value="Unassembled WGS sequence"/>
</dbReference>
<name>A0A8J3P7Y7_9ACTN</name>
<protein>
    <submittedName>
        <fullName evidence="3">Uncharacterized protein</fullName>
    </submittedName>
</protein>